<evidence type="ECO:0000256" key="5">
    <source>
        <dbReference type="ARBA" id="ARBA00023002"/>
    </source>
</evidence>
<keyword evidence="10" id="KW-0456">Lyase</keyword>
<evidence type="ECO:0000313" key="15">
    <source>
        <dbReference type="EMBL" id="CCC89488.1"/>
    </source>
</evidence>
<comment type="pathway">
    <text evidence="2">Lipid metabolism; fatty acid beta-oxidation.</text>
</comment>
<keyword evidence="5" id="KW-0560">Oxidoreductase</keyword>
<dbReference type="InterPro" id="IPR006108">
    <property type="entry name" value="3HC_DH_C"/>
</dbReference>
<organism evidence="15">
    <name type="scientific">Trypanosoma congolense (strain IL3000)</name>
    <dbReference type="NCBI Taxonomy" id="1068625"/>
    <lineage>
        <taxon>Eukaryota</taxon>
        <taxon>Discoba</taxon>
        <taxon>Euglenozoa</taxon>
        <taxon>Kinetoplastea</taxon>
        <taxon>Metakinetoplastina</taxon>
        <taxon>Trypanosomatida</taxon>
        <taxon>Trypanosomatidae</taxon>
        <taxon>Trypanosoma</taxon>
        <taxon>Nannomonas</taxon>
    </lineage>
</organism>
<dbReference type="Gene3D" id="3.90.226.10">
    <property type="entry name" value="2-enoyl-CoA Hydratase, Chain A, domain 1"/>
    <property type="match status" value="1"/>
</dbReference>
<evidence type="ECO:0000256" key="12">
    <source>
        <dbReference type="SAM" id="Phobius"/>
    </source>
</evidence>
<evidence type="ECO:0000256" key="2">
    <source>
        <dbReference type="ARBA" id="ARBA00005005"/>
    </source>
</evidence>
<keyword evidence="8" id="KW-0576">Peroxisome</keyword>
<keyword evidence="9" id="KW-0413">Isomerase</keyword>
<feature type="domain" description="3-hydroxyacyl-CoA dehydrogenase NAD binding" evidence="14">
    <location>
        <begin position="352"/>
        <end position="530"/>
    </location>
</feature>
<feature type="domain" description="3-hydroxyacyl-CoA dehydrogenase C-terminal" evidence="13">
    <location>
        <begin position="536"/>
        <end position="637"/>
    </location>
</feature>
<keyword evidence="12" id="KW-0472">Membrane</keyword>
<dbReference type="Gene3D" id="3.40.50.720">
    <property type="entry name" value="NAD(P)-binding Rossmann-like Domain"/>
    <property type="match status" value="1"/>
</dbReference>
<dbReference type="Pfam" id="PF02737">
    <property type="entry name" value="3HCDH_N"/>
    <property type="match status" value="1"/>
</dbReference>
<dbReference type="UniPathway" id="UPA00659"/>
<dbReference type="SUPFAM" id="SSF48179">
    <property type="entry name" value="6-phosphogluconate dehydrogenase C-terminal domain-like"/>
    <property type="match status" value="1"/>
</dbReference>
<evidence type="ECO:0000256" key="6">
    <source>
        <dbReference type="ARBA" id="ARBA00023027"/>
    </source>
</evidence>
<dbReference type="GO" id="GO:0004300">
    <property type="term" value="F:enoyl-CoA hydratase activity"/>
    <property type="evidence" value="ECO:0007669"/>
    <property type="project" value="UniProtKB-ARBA"/>
</dbReference>
<reference evidence="15" key="1">
    <citation type="journal article" date="2012" name="Proc. Natl. Acad. Sci. U.S.A.">
        <title>Antigenic diversity is generated by distinct evolutionary mechanisms in African trypanosome species.</title>
        <authorList>
            <person name="Jackson A.P."/>
            <person name="Berry A."/>
            <person name="Aslett M."/>
            <person name="Allison H.C."/>
            <person name="Burton P."/>
            <person name="Vavrova-Anderson J."/>
            <person name="Brown R."/>
            <person name="Browne H."/>
            <person name="Corton N."/>
            <person name="Hauser H."/>
            <person name="Gamble J."/>
            <person name="Gilderthorp R."/>
            <person name="Marcello L."/>
            <person name="McQuillan J."/>
            <person name="Otto T.D."/>
            <person name="Quail M.A."/>
            <person name="Sanders M.J."/>
            <person name="van Tonder A."/>
            <person name="Ginger M.L."/>
            <person name="Field M.C."/>
            <person name="Barry J.D."/>
            <person name="Hertz-Fowler C."/>
            <person name="Berriman M."/>
        </authorList>
    </citation>
    <scope>NUCLEOTIDE SEQUENCE</scope>
    <source>
        <strain evidence="15">IL3000</strain>
    </source>
</reference>
<evidence type="ECO:0000256" key="11">
    <source>
        <dbReference type="ARBA" id="ARBA00023268"/>
    </source>
</evidence>
<dbReference type="PANTHER" id="PTHR23309:SF49">
    <property type="entry name" value="PEROXISOMAL BIFUNCTIONAL ENZYME"/>
    <property type="match status" value="1"/>
</dbReference>
<dbReference type="EMBL" id="HE575315">
    <property type="protein sequence ID" value="CCC89488.1"/>
    <property type="molecule type" value="Genomic_DNA"/>
</dbReference>
<evidence type="ECO:0000256" key="9">
    <source>
        <dbReference type="ARBA" id="ARBA00023235"/>
    </source>
</evidence>
<feature type="transmembrane region" description="Helical" evidence="12">
    <location>
        <begin position="348"/>
        <end position="368"/>
    </location>
</feature>
<dbReference type="GO" id="GO:0003857">
    <property type="term" value="F:(3S)-3-hydroxyacyl-CoA dehydrogenase (NAD+) activity"/>
    <property type="evidence" value="ECO:0007669"/>
    <property type="project" value="TreeGrafter"/>
</dbReference>
<evidence type="ECO:0000256" key="1">
    <source>
        <dbReference type="ARBA" id="ARBA00004275"/>
    </source>
</evidence>
<dbReference type="GO" id="GO:0005777">
    <property type="term" value="C:peroxisome"/>
    <property type="evidence" value="ECO:0007669"/>
    <property type="project" value="UniProtKB-SubCell"/>
</dbReference>
<comment type="subunit">
    <text evidence="3">Monomer.</text>
</comment>
<dbReference type="InterPro" id="IPR006176">
    <property type="entry name" value="3-OHacyl-CoA_DH_NAD-bd"/>
</dbReference>
<dbReference type="InterPro" id="IPR001753">
    <property type="entry name" value="Enoyl-CoA_hydra/iso"/>
</dbReference>
<dbReference type="GO" id="GO:0070403">
    <property type="term" value="F:NAD+ binding"/>
    <property type="evidence" value="ECO:0007669"/>
    <property type="project" value="InterPro"/>
</dbReference>
<keyword evidence="4" id="KW-0276">Fatty acid metabolism</keyword>
<evidence type="ECO:0000256" key="10">
    <source>
        <dbReference type="ARBA" id="ARBA00023239"/>
    </source>
</evidence>
<accession>G0UJD5</accession>
<evidence type="ECO:0000256" key="7">
    <source>
        <dbReference type="ARBA" id="ARBA00023098"/>
    </source>
</evidence>
<protein>
    <submittedName>
        <fullName evidence="15">Uncharacterized protein TCIL3000_2_640</fullName>
    </submittedName>
</protein>
<dbReference type="AlphaFoldDB" id="G0UJD5"/>
<keyword evidence="11" id="KW-0511">Multifunctional enzyme</keyword>
<feature type="non-terminal residue" evidence="15">
    <location>
        <position position="736"/>
    </location>
</feature>
<dbReference type="SUPFAM" id="SSF52096">
    <property type="entry name" value="ClpP/crotonase"/>
    <property type="match status" value="1"/>
</dbReference>
<evidence type="ECO:0000256" key="3">
    <source>
        <dbReference type="ARBA" id="ARBA00011245"/>
    </source>
</evidence>
<dbReference type="InterPro" id="IPR013328">
    <property type="entry name" value="6PGD_dom2"/>
</dbReference>
<dbReference type="GO" id="GO:0006635">
    <property type="term" value="P:fatty acid beta-oxidation"/>
    <property type="evidence" value="ECO:0007669"/>
    <property type="project" value="UniProtKB-UniPathway"/>
</dbReference>
<proteinExistence type="predicted"/>
<keyword evidence="6" id="KW-0520">NAD</keyword>
<evidence type="ECO:0000259" key="13">
    <source>
        <dbReference type="Pfam" id="PF00725"/>
    </source>
</evidence>
<dbReference type="Pfam" id="PF00725">
    <property type="entry name" value="3HCDH"/>
    <property type="match status" value="1"/>
</dbReference>
<evidence type="ECO:0000256" key="8">
    <source>
        <dbReference type="ARBA" id="ARBA00023140"/>
    </source>
</evidence>
<dbReference type="Gene3D" id="1.10.1040.10">
    <property type="entry name" value="N-(1-d-carboxylethyl)-l-norvaline Dehydrogenase, domain 2"/>
    <property type="match status" value="1"/>
</dbReference>
<gene>
    <name evidence="15" type="ORF">TCIL3000_2_640</name>
</gene>
<dbReference type="InterPro" id="IPR008927">
    <property type="entry name" value="6-PGluconate_DH-like_C_sf"/>
</dbReference>
<dbReference type="Gene3D" id="1.10.1040.50">
    <property type="match status" value="1"/>
</dbReference>
<dbReference type="InterPro" id="IPR029045">
    <property type="entry name" value="ClpP/crotonase-like_dom_sf"/>
</dbReference>
<dbReference type="GO" id="GO:0016853">
    <property type="term" value="F:isomerase activity"/>
    <property type="evidence" value="ECO:0007669"/>
    <property type="project" value="UniProtKB-KW"/>
</dbReference>
<dbReference type="SUPFAM" id="SSF51735">
    <property type="entry name" value="NAD(P)-binding Rossmann-fold domains"/>
    <property type="match status" value="1"/>
</dbReference>
<evidence type="ECO:0000259" key="14">
    <source>
        <dbReference type="Pfam" id="PF02737"/>
    </source>
</evidence>
<dbReference type="PANTHER" id="PTHR23309">
    <property type="entry name" value="3-HYDROXYACYL-COA DEHYROGENASE"/>
    <property type="match status" value="1"/>
</dbReference>
<dbReference type="Pfam" id="PF00378">
    <property type="entry name" value="ECH_1"/>
    <property type="match status" value="1"/>
</dbReference>
<keyword evidence="7" id="KW-0443">Lipid metabolism</keyword>
<dbReference type="VEuPathDB" id="TriTrypDB:TcIL3000_2_640"/>
<evidence type="ECO:0000256" key="4">
    <source>
        <dbReference type="ARBA" id="ARBA00022832"/>
    </source>
</evidence>
<dbReference type="CDD" id="cd06558">
    <property type="entry name" value="crotonase-like"/>
    <property type="match status" value="1"/>
</dbReference>
<name>G0UJD5_TRYCI</name>
<sequence length="736" mass="80745">MRRVETISSHVGFRQYCHLERRGAASIVVLHHEPLNALTTNMRAALLHFFNEADADSATRHIVITGEGDAFSCGIDVSDFAASVAETNASDDNSVPTLQALCNRVEASNKVVIAAVGGIAFSGGLELALAAHYRVALPSSSFCMPEVTMGIVPCGGGTQRLPRLIGVRAALDMIATGRKVSATEAERIGLIDHLIWRNGRSRMNITNGDPVSSLIAGSEVSSHNIVLEAALQFAAVWNVPRRISCSARKLGCALTNWAAFCYSERDLARKAYKGSYFQLQCVNAVRAVTKFSSFEEGLAEERKIFTQTLLSAEAQAVQHLLSSSYAVFSEVLPALPLDRRAERFRYRFNRLIVVGCGPAAVGIIVMALRRDMCVTLVCENSSECDLALRAIREKLTGDVLKHSSTCIEEHLSYLQLVSFGNDIGAALRDGDIVMDCTVGDLRQKREIFIQLEAMCPPHCVLATCCSTVSVGELAACVQRPERVVGMFFAQPVDDVPFLEVVQAEHTGQRALQCAIQAGRLFYKATILSRDASVSVGVRIFSAFLYQALSMLEEGVFPIEIDQVMQRFGFRLGIFALDDLVGLHTSAEAFDTLRRQQQQLGSTSMRPCCPKKDVFTLHQALVKMGHVGRAAGRGWHRYESKGLLSVASAWQQRLTECFSCSGKNRAVAPVMRSSPLLHAPQRNRDVELLTLRICSQKNIMRRDISKREIIERLLFSAVNEAGTLLRENVVSRSSAID</sequence>
<keyword evidence="12" id="KW-1133">Transmembrane helix</keyword>
<comment type="subcellular location">
    <subcellularLocation>
        <location evidence="1">Peroxisome</location>
    </subcellularLocation>
</comment>
<keyword evidence="12" id="KW-0812">Transmembrane</keyword>
<dbReference type="InterPro" id="IPR036291">
    <property type="entry name" value="NAD(P)-bd_dom_sf"/>
</dbReference>